<name>A0ABD3M3G0_9STRA</name>
<evidence type="ECO:0000313" key="3">
    <source>
        <dbReference type="Proteomes" id="UP001530293"/>
    </source>
</evidence>
<dbReference type="Proteomes" id="UP001530293">
    <property type="component" value="Unassembled WGS sequence"/>
</dbReference>
<dbReference type="EMBL" id="JALLBG020000268">
    <property type="protein sequence ID" value="KAL3757286.1"/>
    <property type="molecule type" value="Genomic_DNA"/>
</dbReference>
<comment type="caution">
    <text evidence="2">The sequence shown here is derived from an EMBL/GenBank/DDBJ whole genome shotgun (WGS) entry which is preliminary data.</text>
</comment>
<sequence>MTKTMMNCGIMVVGRCSVACLSILLLFSITILQIDALNGNGATISRRQFALRIPTASAASAAATIFGSSATNAATTSPSSSTTIANRLTSDILTSPPITAGTKYTGHENLYFPQWMAGDWDATQTLISTKAPLGMKFIGGPQGSIDVAQKVMNDQTKRLNEPVDLKLRFVKTNLGVVEDRAYNLRSRLDSFAGKSVVASVNYADVRESNRASVLAAGGLESDPLMTTLVYFKGPAAQKTFVISFGQDPSDDASRSDAWSGYELDRSIFALTNQSTAPPVTTDTEIIYSLKRIGDDRVEGRLRLAGYLNPQSDQLYFEAKNRAVSLTDYTIVLSRSKS</sequence>
<proteinExistence type="predicted"/>
<feature type="domain" description="DUF6816" evidence="1">
    <location>
        <begin position="106"/>
        <end position="217"/>
    </location>
</feature>
<keyword evidence="3" id="KW-1185">Reference proteome</keyword>
<accession>A0ABD3M3G0</accession>
<protein>
    <recommendedName>
        <fullName evidence="1">DUF6816 domain-containing protein</fullName>
    </recommendedName>
</protein>
<dbReference type="InterPro" id="IPR049213">
    <property type="entry name" value="DUF6816"/>
</dbReference>
<evidence type="ECO:0000313" key="2">
    <source>
        <dbReference type="EMBL" id="KAL3757286.1"/>
    </source>
</evidence>
<evidence type="ECO:0000259" key="1">
    <source>
        <dbReference type="Pfam" id="PF20670"/>
    </source>
</evidence>
<dbReference type="AlphaFoldDB" id="A0ABD3M3G0"/>
<gene>
    <name evidence="2" type="ORF">ACHAWU_008447</name>
</gene>
<organism evidence="2 3">
    <name type="scientific">Discostella pseudostelligera</name>
    <dbReference type="NCBI Taxonomy" id="259834"/>
    <lineage>
        <taxon>Eukaryota</taxon>
        <taxon>Sar</taxon>
        <taxon>Stramenopiles</taxon>
        <taxon>Ochrophyta</taxon>
        <taxon>Bacillariophyta</taxon>
        <taxon>Coscinodiscophyceae</taxon>
        <taxon>Thalassiosirophycidae</taxon>
        <taxon>Stephanodiscales</taxon>
        <taxon>Stephanodiscaceae</taxon>
        <taxon>Discostella</taxon>
    </lineage>
</organism>
<dbReference type="Pfam" id="PF20670">
    <property type="entry name" value="DUF6816"/>
    <property type="match status" value="1"/>
</dbReference>
<reference evidence="2 3" key="1">
    <citation type="submission" date="2024-10" db="EMBL/GenBank/DDBJ databases">
        <title>Updated reference genomes for cyclostephanoid diatoms.</title>
        <authorList>
            <person name="Roberts W.R."/>
            <person name="Alverson A.J."/>
        </authorList>
    </citation>
    <scope>NUCLEOTIDE SEQUENCE [LARGE SCALE GENOMIC DNA]</scope>
    <source>
        <strain evidence="2 3">AJA232-27</strain>
    </source>
</reference>